<evidence type="ECO:0000313" key="2">
    <source>
        <dbReference type="Proteomes" id="UP000218615"/>
    </source>
</evidence>
<keyword evidence="2" id="KW-1185">Reference proteome</keyword>
<dbReference type="Proteomes" id="UP000218615">
    <property type="component" value="Unassembled WGS sequence"/>
</dbReference>
<gene>
    <name evidence="1" type="ORF">MNV_1270022</name>
</gene>
<sequence>MTQFSRIWSLLKKGELLIDAVTQSSPAWAVVMFEGIRCLAKIDTKSDRVQFSNFLDLELREKKLGEKVIIKRSKKFLYILAGKSLRIIKIGKQPKIILSQELDEPAVDFELLDKTGG</sequence>
<organism evidence="1 2">
    <name type="scientific">Candidatus Methanoperedens nitratireducens</name>
    <dbReference type="NCBI Taxonomy" id="1392998"/>
    <lineage>
        <taxon>Archaea</taxon>
        <taxon>Methanobacteriati</taxon>
        <taxon>Methanobacteriota</taxon>
        <taxon>Stenosarchaea group</taxon>
        <taxon>Methanomicrobia</taxon>
        <taxon>Methanosarcinales</taxon>
        <taxon>ANME-2 cluster</taxon>
        <taxon>Candidatus Methanoperedentaceae</taxon>
        <taxon>Candidatus Methanoperedens</taxon>
    </lineage>
</organism>
<evidence type="ECO:0000313" key="1">
    <source>
        <dbReference type="EMBL" id="SNQ59692.1"/>
    </source>
</evidence>
<reference evidence="2" key="1">
    <citation type="submission" date="2017-06" db="EMBL/GenBank/DDBJ databases">
        <authorList>
            <person name="Cremers G."/>
        </authorList>
    </citation>
    <scope>NUCLEOTIDE SEQUENCE [LARGE SCALE GENOMIC DNA]</scope>
</reference>
<name>A0A284VKE2_9EURY</name>
<accession>A0A284VKE2</accession>
<proteinExistence type="predicted"/>
<protein>
    <submittedName>
        <fullName evidence="1">Uncharacterized protein</fullName>
    </submittedName>
</protein>
<dbReference type="EMBL" id="FZMP01000032">
    <property type="protein sequence ID" value="SNQ59692.1"/>
    <property type="molecule type" value="Genomic_DNA"/>
</dbReference>
<dbReference type="AlphaFoldDB" id="A0A284VKE2"/>